<dbReference type="InterPro" id="IPR002942">
    <property type="entry name" value="S4_RNA-bd"/>
</dbReference>
<keyword evidence="12" id="KW-1185">Reference proteome</keyword>
<evidence type="ECO:0000256" key="9">
    <source>
        <dbReference type="RuleBase" id="RU362028"/>
    </source>
</evidence>
<dbReference type="AlphaFoldDB" id="A0A5N0TFB2"/>
<dbReference type="EC" id="5.4.99.-" evidence="9"/>
<gene>
    <name evidence="11" type="ORF">F3N42_07130</name>
</gene>
<dbReference type="RefSeq" id="WP_150863729.1">
    <property type="nucleotide sequence ID" value="NZ_VYXP01000004.1"/>
</dbReference>
<evidence type="ECO:0000256" key="2">
    <source>
        <dbReference type="ARBA" id="ARBA00002876"/>
    </source>
</evidence>
<dbReference type="GO" id="GO:0160141">
    <property type="term" value="F:23S rRNA pseudouridine(955/2504/2580) synthase activity"/>
    <property type="evidence" value="ECO:0007669"/>
    <property type="project" value="UniProtKB-EC"/>
</dbReference>
<dbReference type="GO" id="GO:0000455">
    <property type="term" value="P:enzyme-directed rRNA pseudouridine synthesis"/>
    <property type="evidence" value="ECO:0007669"/>
    <property type="project" value="TreeGrafter"/>
</dbReference>
<dbReference type="PROSITE" id="PS01129">
    <property type="entry name" value="PSI_RLU"/>
    <property type="match status" value="1"/>
</dbReference>
<dbReference type="Gene3D" id="3.30.2350.10">
    <property type="entry name" value="Pseudouridine synthase"/>
    <property type="match status" value="1"/>
</dbReference>
<dbReference type="InterPro" id="IPR006224">
    <property type="entry name" value="PsdUridine_synth_RluA-like_CS"/>
</dbReference>
<evidence type="ECO:0000256" key="7">
    <source>
        <dbReference type="PIRSR" id="PIRSR606225-1"/>
    </source>
</evidence>
<dbReference type="SUPFAM" id="SSF55120">
    <property type="entry name" value="Pseudouridine synthase"/>
    <property type="match status" value="1"/>
</dbReference>
<dbReference type="SMART" id="SM00363">
    <property type="entry name" value="S4"/>
    <property type="match status" value="1"/>
</dbReference>
<sequence>MNEPQIRARAKTVEVGRDRDGQRLDNFLMARLPGVPRSAVYKLIRTGQVRVNGGRAKPFQKLSAGDQVRVPPAHVDPKGSARVPDRVVQLLENSVIFEDDRLLVCDKPSGIAAHGGSGVAWGVIDAYRQSRPGKPLDLVHRLDRETSGVMVLAKDVETLRHLQEQFAGREAEKRYFALLEGRVNDDRTLVDEPLARREVSGERLVVVDEEGKPAQTEFTVLERWRDATLVEARPLTGRTHQIRVHAAWLGCACAGDSRYGDRERQPSWKEQGLERLFLHAHALAFNWIDDSPRMYSSPLPDDLRAVTEQLGRG</sequence>
<dbReference type="Pfam" id="PF00849">
    <property type="entry name" value="PseudoU_synth_2"/>
    <property type="match status" value="1"/>
</dbReference>
<dbReference type="InterPro" id="IPR036986">
    <property type="entry name" value="S4_RNA-bd_sf"/>
</dbReference>
<accession>A0A5N0TFB2</accession>
<evidence type="ECO:0000256" key="4">
    <source>
        <dbReference type="ARBA" id="ARBA00022552"/>
    </source>
</evidence>
<dbReference type="CDD" id="cd00165">
    <property type="entry name" value="S4"/>
    <property type="match status" value="1"/>
</dbReference>
<dbReference type="SUPFAM" id="SSF55174">
    <property type="entry name" value="Alpha-L RNA-binding motif"/>
    <property type="match status" value="1"/>
</dbReference>
<organism evidence="11 12">
    <name type="scientific">Marinihelvus fidelis</name>
    <dbReference type="NCBI Taxonomy" id="2613842"/>
    <lineage>
        <taxon>Bacteria</taxon>
        <taxon>Pseudomonadati</taxon>
        <taxon>Pseudomonadota</taxon>
        <taxon>Gammaproteobacteria</taxon>
        <taxon>Chromatiales</taxon>
        <taxon>Wenzhouxiangellaceae</taxon>
        <taxon>Marinihelvus</taxon>
    </lineage>
</organism>
<dbReference type="Gene3D" id="3.10.290.10">
    <property type="entry name" value="RNA-binding S4 domain"/>
    <property type="match status" value="1"/>
</dbReference>
<dbReference type="InterPro" id="IPR050188">
    <property type="entry name" value="RluA_PseudoU_synthase"/>
</dbReference>
<keyword evidence="5 8" id="KW-0694">RNA-binding</keyword>
<evidence type="ECO:0000256" key="5">
    <source>
        <dbReference type="ARBA" id="ARBA00022884"/>
    </source>
</evidence>
<evidence type="ECO:0000256" key="6">
    <source>
        <dbReference type="ARBA" id="ARBA00023235"/>
    </source>
</evidence>
<evidence type="ECO:0000256" key="8">
    <source>
        <dbReference type="PROSITE-ProRule" id="PRU00182"/>
    </source>
</evidence>
<dbReference type="InterPro" id="IPR006225">
    <property type="entry name" value="PsdUridine_synth_RluC/D"/>
</dbReference>
<evidence type="ECO:0000256" key="1">
    <source>
        <dbReference type="ARBA" id="ARBA00000381"/>
    </source>
</evidence>
<dbReference type="InterPro" id="IPR006145">
    <property type="entry name" value="PsdUridine_synth_RsuA/RluA"/>
</dbReference>
<comment type="similarity">
    <text evidence="3 9">Belongs to the pseudouridine synthase RluA family.</text>
</comment>
<dbReference type="PROSITE" id="PS50889">
    <property type="entry name" value="S4"/>
    <property type="match status" value="1"/>
</dbReference>
<dbReference type="GO" id="GO:0003723">
    <property type="term" value="F:RNA binding"/>
    <property type="evidence" value="ECO:0007669"/>
    <property type="project" value="UniProtKB-KW"/>
</dbReference>
<keyword evidence="6 9" id="KW-0413">Isomerase</keyword>
<comment type="function">
    <text evidence="2">Responsible for synthesis of pseudouridine from uracil at positions 955, 2504 and 2580 in 23S ribosomal RNA.</text>
</comment>
<dbReference type="NCBIfam" id="TIGR00005">
    <property type="entry name" value="rluA_subfam"/>
    <property type="match status" value="1"/>
</dbReference>
<comment type="catalytic activity">
    <reaction evidence="9">
        <text>a uridine in RNA = a pseudouridine in RNA</text>
        <dbReference type="Rhea" id="RHEA:48348"/>
        <dbReference type="Rhea" id="RHEA-COMP:12068"/>
        <dbReference type="Rhea" id="RHEA-COMP:12069"/>
        <dbReference type="ChEBI" id="CHEBI:65314"/>
        <dbReference type="ChEBI" id="CHEBI:65315"/>
    </reaction>
</comment>
<feature type="active site" evidence="7">
    <location>
        <position position="143"/>
    </location>
</feature>
<dbReference type="Proteomes" id="UP000325372">
    <property type="component" value="Unassembled WGS sequence"/>
</dbReference>
<reference evidence="11 12" key="1">
    <citation type="submission" date="2019-09" db="EMBL/GenBank/DDBJ databases">
        <title>Wenzhouxiangella sp. Genome sequencing and assembly.</title>
        <authorList>
            <person name="Zhang R."/>
        </authorList>
    </citation>
    <scope>NUCLEOTIDE SEQUENCE [LARGE SCALE GENOMIC DNA]</scope>
    <source>
        <strain evidence="11 12">W260</strain>
    </source>
</reference>
<evidence type="ECO:0000313" key="12">
    <source>
        <dbReference type="Proteomes" id="UP000325372"/>
    </source>
</evidence>
<evidence type="ECO:0000313" key="11">
    <source>
        <dbReference type="EMBL" id="KAA9131939.1"/>
    </source>
</evidence>
<dbReference type="InterPro" id="IPR020103">
    <property type="entry name" value="PsdUridine_synth_cat_dom_sf"/>
</dbReference>
<evidence type="ECO:0000259" key="10">
    <source>
        <dbReference type="SMART" id="SM00363"/>
    </source>
</evidence>
<feature type="domain" description="RNA-binding S4" evidence="10">
    <location>
        <begin position="22"/>
        <end position="92"/>
    </location>
</feature>
<keyword evidence="4" id="KW-0698">rRNA processing</keyword>
<evidence type="ECO:0000256" key="3">
    <source>
        <dbReference type="ARBA" id="ARBA00010876"/>
    </source>
</evidence>
<comment type="catalytic activity">
    <reaction evidence="1">
        <text>uridine(955/2504/2580) in 23S rRNA = pseudouridine(955/2504/2580) in 23S rRNA</text>
        <dbReference type="Rhea" id="RHEA:42528"/>
        <dbReference type="Rhea" id="RHEA-COMP:10099"/>
        <dbReference type="Rhea" id="RHEA-COMP:10100"/>
        <dbReference type="ChEBI" id="CHEBI:65314"/>
        <dbReference type="ChEBI" id="CHEBI:65315"/>
        <dbReference type="EC" id="5.4.99.24"/>
    </reaction>
</comment>
<dbReference type="Pfam" id="PF01479">
    <property type="entry name" value="S4"/>
    <property type="match status" value="1"/>
</dbReference>
<protein>
    <recommendedName>
        <fullName evidence="9">Pseudouridine synthase</fullName>
        <ecNumber evidence="9">5.4.99.-</ecNumber>
    </recommendedName>
</protein>
<dbReference type="PANTHER" id="PTHR21600:SF92">
    <property type="entry name" value="RIBOSOMAL LARGE SUBUNIT PSEUDOURIDINE SYNTHASE C"/>
    <property type="match status" value="1"/>
</dbReference>
<name>A0A5N0TFB2_9GAMM</name>
<proteinExistence type="inferred from homology"/>
<comment type="caution">
    <text evidence="11">The sequence shown here is derived from an EMBL/GenBank/DDBJ whole genome shotgun (WGS) entry which is preliminary data.</text>
</comment>
<dbReference type="EMBL" id="VYXP01000004">
    <property type="protein sequence ID" value="KAA9131939.1"/>
    <property type="molecule type" value="Genomic_DNA"/>
</dbReference>
<dbReference type="PANTHER" id="PTHR21600">
    <property type="entry name" value="MITOCHONDRIAL RNA PSEUDOURIDINE SYNTHASE"/>
    <property type="match status" value="1"/>
</dbReference>
<dbReference type="CDD" id="cd02869">
    <property type="entry name" value="PseudoU_synth_RluA_like"/>
    <property type="match status" value="1"/>
</dbReference>